<feature type="signal peptide" evidence="2">
    <location>
        <begin position="1"/>
        <end position="35"/>
    </location>
</feature>
<feature type="region of interest" description="Disordered" evidence="1">
    <location>
        <begin position="402"/>
        <end position="426"/>
    </location>
</feature>
<evidence type="ECO:0000256" key="2">
    <source>
        <dbReference type="SAM" id="SignalP"/>
    </source>
</evidence>
<dbReference type="HOGENOM" id="CLU_697814_0_0_7"/>
<sequence length="426" mass="47913">MRLINISDALRAKPLLLALAALFCIVCALPSPAMAEEESEGIIDVNLSKDPAPLDTEIESGLDHLFETLDNPKGHFDPARINAMLDFVVNGQDDPKDTKPAKRYGGNAICLRQNVNADLETILRYFYNPDIPNFLLCPAVLRLSGWHKGSQFLKRTRPLWEELPTLDQPVISRGREFESCTPDSFGEAYFKYDLGRLIILMKYQGKNVLVSVSLQEDKSDVGRKGAILDDKEWDYFYSGIEGLNRGMIGWMDTFMYKSASVLVFVEQDKAAKQSTVFLFKWLKAGWAGMNVVKRNHIYEGTLRYARSLVKVLESPTLTPTELSAGMRSVASLSQAEVNTLITQYAKNFERRYKDDPKLQKKEYSEVIENGGYAKVLDKDARRSILALQKLKSMLGMETLIDLEPANQPKTTSTASTSIETENQPES</sequence>
<dbReference type="BioCyc" id="DPIE1322246:BN4_RS09795-MONOMER"/>
<dbReference type="RefSeq" id="WP_015415231.1">
    <property type="nucleotide sequence ID" value="NC_020409.1"/>
</dbReference>
<dbReference type="eggNOG" id="ENOG5030I8X">
    <property type="taxonomic scope" value="Bacteria"/>
</dbReference>
<dbReference type="AlphaFoldDB" id="M1WSY8"/>
<evidence type="ECO:0000313" key="3">
    <source>
        <dbReference type="EMBL" id="CCH49187.1"/>
    </source>
</evidence>
<name>M1WSY8_PSEP2</name>
<gene>
    <name evidence="3" type="ordered locus">BN4_11952</name>
</gene>
<keyword evidence="2" id="KW-0732">Signal</keyword>
<reference evidence="3 4" key="1">
    <citation type="journal article" date="2013" name="PLoS ONE">
        <title>The first genomic and proteomic characterization of a deep-sea sulfate reducer: insights into the piezophilic lifestyle of Desulfovibrio piezophilus.</title>
        <authorList>
            <person name="Pradel N."/>
            <person name="Ji B."/>
            <person name="Gimenez G."/>
            <person name="Talla E."/>
            <person name="Lenoble P."/>
            <person name="Garel M."/>
            <person name="Tamburini C."/>
            <person name="Fourquet P."/>
            <person name="Lebrun R."/>
            <person name="Bertin P."/>
            <person name="Denis Y."/>
            <person name="Pophillat M."/>
            <person name="Barbe V."/>
            <person name="Ollivier B."/>
            <person name="Dolla A."/>
        </authorList>
    </citation>
    <scope>NUCLEOTIDE SEQUENCE [LARGE SCALE GENOMIC DNA]</scope>
    <source>
        <strain evidence="4">DSM 10523 / SB164P1</strain>
    </source>
</reference>
<evidence type="ECO:0000256" key="1">
    <source>
        <dbReference type="SAM" id="MobiDB-lite"/>
    </source>
</evidence>
<dbReference type="PATRIC" id="fig|879567.3.peg.2069"/>
<organism evidence="3 4">
    <name type="scientific">Pseudodesulfovibrio piezophilus (strain DSM 21447 / JCM 15486 / C1TLV30)</name>
    <name type="common">Desulfovibrio piezophilus</name>
    <dbReference type="NCBI Taxonomy" id="1322246"/>
    <lineage>
        <taxon>Bacteria</taxon>
        <taxon>Pseudomonadati</taxon>
        <taxon>Thermodesulfobacteriota</taxon>
        <taxon>Desulfovibrionia</taxon>
        <taxon>Desulfovibrionales</taxon>
        <taxon>Desulfovibrionaceae</taxon>
    </lineage>
</organism>
<accession>M1WSY8</accession>
<dbReference type="EMBL" id="FO203427">
    <property type="protein sequence ID" value="CCH49187.1"/>
    <property type="molecule type" value="Genomic_DNA"/>
</dbReference>
<dbReference type="KEGG" id="dpi:BN4_11952"/>
<feature type="chain" id="PRO_5004019468" evidence="2">
    <location>
        <begin position="36"/>
        <end position="426"/>
    </location>
</feature>
<dbReference type="STRING" id="1322246.BN4_11952"/>
<keyword evidence="4" id="KW-1185">Reference proteome</keyword>
<evidence type="ECO:0000313" key="4">
    <source>
        <dbReference type="Proteomes" id="UP000011724"/>
    </source>
</evidence>
<reference evidence="4" key="2">
    <citation type="journal article" date="2013" name="Stand. Genomic Sci.">
        <title>Complete genome sequence of Desulfocapsa sulfexigens, a marine deltaproteobacterium specialized in disproportionating inorganic sulfur compounds.</title>
        <authorList>
            <person name="Finster K.W."/>
            <person name="Kjeldsen K.U."/>
            <person name="Kube M."/>
            <person name="Reinhardt R."/>
            <person name="Mussmann M."/>
            <person name="Amann R."/>
            <person name="Schreiber L."/>
        </authorList>
    </citation>
    <scope>NUCLEOTIDE SEQUENCE [LARGE SCALE GENOMIC DNA]</scope>
    <source>
        <strain evidence="4">DSM 10523 / SB164P1</strain>
    </source>
</reference>
<protein>
    <submittedName>
        <fullName evidence="3">Uncharacterized protein</fullName>
    </submittedName>
</protein>
<proteinExistence type="predicted"/>
<dbReference type="Proteomes" id="UP000011724">
    <property type="component" value="Chromosome"/>
</dbReference>